<dbReference type="OrthoDB" id="9808773at2"/>
<dbReference type="InterPro" id="IPR003682">
    <property type="entry name" value="rRNA_ssu_MeTfrase_G"/>
</dbReference>
<name>A0A4R5DI42_9BACT</name>
<dbReference type="HAMAP" id="MF_00074">
    <property type="entry name" value="16SrRNA_methyltr_G"/>
    <property type="match status" value="1"/>
</dbReference>
<evidence type="ECO:0000313" key="7">
    <source>
        <dbReference type="EMBL" id="TDE11610.1"/>
    </source>
</evidence>
<dbReference type="Pfam" id="PF02527">
    <property type="entry name" value="GidB"/>
    <property type="match status" value="1"/>
</dbReference>
<dbReference type="PIRSF" id="PIRSF003078">
    <property type="entry name" value="GidB"/>
    <property type="match status" value="1"/>
</dbReference>
<keyword evidence="1 6" id="KW-0963">Cytoplasm</keyword>
<keyword evidence="8" id="KW-1185">Reference proteome</keyword>
<evidence type="ECO:0000313" key="8">
    <source>
        <dbReference type="Proteomes" id="UP000294850"/>
    </source>
</evidence>
<comment type="caution">
    <text evidence="7">The sequence shown here is derived from an EMBL/GenBank/DDBJ whole genome shotgun (WGS) entry which is preliminary data.</text>
</comment>
<dbReference type="Gene3D" id="3.40.50.150">
    <property type="entry name" value="Vaccinia Virus protein VP39"/>
    <property type="match status" value="1"/>
</dbReference>
<dbReference type="InterPro" id="IPR029063">
    <property type="entry name" value="SAM-dependent_MTases_sf"/>
</dbReference>
<keyword evidence="4 6" id="KW-0808">Transferase</keyword>
<dbReference type="PANTHER" id="PTHR31760:SF0">
    <property type="entry name" value="S-ADENOSYL-L-METHIONINE-DEPENDENT METHYLTRANSFERASES SUPERFAMILY PROTEIN"/>
    <property type="match status" value="1"/>
</dbReference>
<dbReference type="GO" id="GO:0070043">
    <property type="term" value="F:rRNA (guanine-N7-)-methyltransferase activity"/>
    <property type="evidence" value="ECO:0007669"/>
    <property type="project" value="UniProtKB-UniRule"/>
</dbReference>
<keyword evidence="5 6" id="KW-0949">S-adenosyl-L-methionine</keyword>
<feature type="binding site" evidence="6">
    <location>
        <begin position="153"/>
        <end position="154"/>
    </location>
    <ligand>
        <name>S-adenosyl-L-methionine</name>
        <dbReference type="ChEBI" id="CHEBI:59789"/>
    </ligand>
</feature>
<dbReference type="SUPFAM" id="SSF53335">
    <property type="entry name" value="S-adenosyl-L-methionine-dependent methyltransferases"/>
    <property type="match status" value="1"/>
</dbReference>
<proteinExistence type="inferred from homology"/>
<gene>
    <name evidence="6 7" type="primary">rsmG</name>
    <name evidence="7" type="ORF">E0F88_24585</name>
</gene>
<dbReference type="EC" id="2.1.1.-" evidence="6"/>
<dbReference type="PANTHER" id="PTHR31760">
    <property type="entry name" value="S-ADENOSYL-L-METHIONINE-DEPENDENT METHYLTRANSFERASES SUPERFAMILY PROTEIN"/>
    <property type="match status" value="1"/>
</dbReference>
<organism evidence="7 8">
    <name type="scientific">Dyadobacter psychrotolerans</name>
    <dbReference type="NCBI Taxonomy" id="2541721"/>
    <lineage>
        <taxon>Bacteria</taxon>
        <taxon>Pseudomonadati</taxon>
        <taxon>Bacteroidota</taxon>
        <taxon>Cytophagia</taxon>
        <taxon>Cytophagales</taxon>
        <taxon>Spirosomataceae</taxon>
        <taxon>Dyadobacter</taxon>
    </lineage>
</organism>
<evidence type="ECO:0000256" key="4">
    <source>
        <dbReference type="ARBA" id="ARBA00022679"/>
    </source>
</evidence>
<comment type="subcellular location">
    <subcellularLocation>
        <location evidence="6">Cytoplasm</location>
    </subcellularLocation>
</comment>
<evidence type="ECO:0000256" key="5">
    <source>
        <dbReference type="ARBA" id="ARBA00022691"/>
    </source>
</evidence>
<comment type="caution">
    <text evidence="6">Lacks conserved residue(s) required for the propagation of feature annotation.</text>
</comment>
<dbReference type="EMBL" id="SMFL01000011">
    <property type="protein sequence ID" value="TDE11610.1"/>
    <property type="molecule type" value="Genomic_DNA"/>
</dbReference>
<dbReference type="NCBIfam" id="TIGR00138">
    <property type="entry name" value="rsmG_gidB"/>
    <property type="match status" value="1"/>
</dbReference>
<accession>A0A4R5DI42</accession>
<reference evidence="7 8" key="1">
    <citation type="submission" date="2019-03" db="EMBL/GenBank/DDBJ databases">
        <title>Dyadobacter AR-3-6 sp. nov., isolated from arctic soil.</title>
        <authorList>
            <person name="Chaudhary D.K."/>
        </authorList>
    </citation>
    <scope>NUCLEOTIDE SEQUENCE [LARGE SCALE GENOMIC DNA]</scope>
    <source>
        <strain evidence="7 8">AR-3-6</strain>
    </source>
</reference>
<feature type="binding site" evidence="6">
    <location>
        <position position="166"/>
    </location>
    <ligand>
        <name>S-adenosyl-L-methionine</name>
        <dbReference type="ChEBI" id="CHEBI:59789"/>
    </ligand>
</feature>
<sequence length="237" mass="27460">MGNFPFYGFCFICLLPDIWPDYTYKTKTKDFMELINKYFPDLTESQKEKMTRLEELYQFWNARVNVISRQDIDTLYERHVLHSLGIAKVLQFKSGTSILDVGTGGGFPGIPLAILFPEAQFHLVDSIGKKIRVVQEIATALNLTNVKAEQVRAERLDDTYEFVVSRAVTRLEPFVGWVQKNINRNSFHSLRNGILYLKGGDLTEELSEVKQKTKIYELSDYFTEDFFETKKVVYVPL</sequence>
<evidence type="ECO:0000256" key="6">
    <source>
        <dbReference type="HAMAP-Rule" id="MF_00074"/>
    </source>
</evidence>
<keyword evidence="2 6" id="KW-0698">rRNA processing</keyword>
<dbReference type="Proteomes" id="UP000294850">
    <property type="component" value="Unassembled WGS sequence"/>
</dbReference>
<comment type="function">
    <text evidence="6">Specifically methylates the N7 position of a guanine in 16S rRNA.</text>
</comment>
<feature type="binding site" evidence="6">
    <location>
        <position position="102"/>
    </location>
    <ligand>
        <name>S-adenosyl-L-methionine</name>
        <dbReference type="ChEBI" id="CHEBI:59789"/>
    </ligand>
</feature>
<evidence type="ECO:0000256" key="3">
    <source>
        <dbReference type="ARBA" id="ARBA00022603"/>
    </source>
</evidence>
<dbReference type="GO" id="GO:0005829">
    <property type="term" value="C:cytosol"/>
    <property type="evidence" value="ECO:0007669"/>
    <property type="project" value="TreeGrafter"/>
</dbReference>
<keyword evidence="3 6" id="KW-0489">Methyltransferase</keyword>
<evidence type="ECO:0000256" key="1">
    <source>
        <dbReference type="ARBA" id="ARBA00022490"/>
    </source>
</evidence>
<protein>
    <recommendedName>
        <fullName evidence="6">Ribosomal RNA small subunit methyltransferase G</fullName>
        <ecNumber evidence="6">2.1.1.-</ecNumber>
    </recommendedName>
    <alternativeName>
        <fullName evidence="6">16S rRNA 7-methylguanosine methyltransferase</fullName>
        <shortName evidence="6">16S rRNA m7G methyltransferase</shortName>
    </alternativeName>
</protein>
<comment type="similarity">
    <text evidence="6">Belongs to the methyltransferase superfamily. RNA methyltransferase RsmG family.</text>
</comment>
<feature type="binding site" evidence="6">
    <location>
        <position position="107"/>
    </location>
    <ligand>
        <name>S-adenosyl-L-methionine</name>
        <dbReference type="ChEBI" id="CHEBI:59789"/>
    </ligand>
</feature>
<evidence type="ECO:0000256" key="2">
    <source>
        <dbReference type="ARBA" id="ARBA00022552"/>
    </source>
</evidence>
<dbReference type="AlphaFoldDB" id="A0A4R5DI42"/>